<dbReference type="CDD" id="cd05233">
    <property type="entry name" value="SDR_c"/>
    <property type="match status" value="1"/>
</dbReference>
<dbReference type="PANTHER" id="PTHR24321">
    <property type="entry name" value="DEHYDROGENASES, SHORT CHAIN"/>
    <property type="match status" value="1"/>
</dbReference>
<gene>
    <name evidence="3" type="ORF">SEV965_LOCUS3894</name>
</gene>
<evidence type="ECO:0000256" key="1">
    <source>
        <dbReference type="ARBA" id="ARBA00006484"/>
    </source>
</evidence>
<dbReference type="EMBL" id="CAJNOU010000104">
    <property type="protein sequence ID" value="CAF0866721.1"/>
    <property type="molecule type" value="Genomic_DNA"/>
</dbReference>
<dbReference type="InterPro" id="IPR002347">
    <property type="entry name" value="SDR_fam"/>
</dbReference>
<dbReference type="AlphaFoldDB" id="A0A813X988"/>
<dbReference type="PRINTS" id="PR00080">
    <property type="entry name" value="SDRFAMILY"/>
</dbReference>
<comment type="caution">
    <text evidence="3">The sequence shown here is derived from an EMBL/GenBank/DDBJ whole genome shotgun (WGS) entry which is preliminary data.</text>
</comment>
<name>A0A813X988_9BILA</name>
<organism evidence="3 4">
    <name type="scientific">Rotaria sordida</name>
    <dbReference type="NCBI Taxonomy" id="392033"/>
    <lineage>
        <taxon>Eukaryota</taxon>
        <taxon>Metazoa</taxon>
        <taxon>Spiralia</taxon>
        <taxon>Gnathifera</taxon>
        <taxon>Rotifera</taxon>
        <taxon>Eurotatoria</taxon>
        <taxon>Bdelloidea</taxon>
        <taxon>Philodinida</taxon>
        <taxon>Philodinidae</taxon>
        <taxon>Rotaria</taxon>
    </lineage>
</organism>
<dbReference type="PRINTS" id="PR00081">
    <property type="entry name" value="GDHRDH"/>
</dbReference>
<proteinExistence type="inferred from homology"/>
<keyword evidence="2" id="KW-0560">Oxidoreductase</keyword>
<dbReference type="SUPFAM" id="SSF51735">
    <property type="entry name" value="NAD(P)-binding Rossmann-fold domains"/>
    <property type="match status" value="1"/>
</dbReference>
<dbReference type="GO" id="GO:0016491">
    <property type="term" value="F:oxidoreductase activity"/>
    <property type="evidence" value="ECO:0007669"/>
    <property type="project" value="UniProtKB-KW"/>
</dbReference>
<dbReference type="Proteomes" id="UP000663889">
    <property type="component" value="Unassembled WGS sequence"/>
</dbReference>
<dbReference type="PANTHER" id="PTHR24321:SF8">
    <property type="entry name" value="ESTRADIOL 17-BETA-DEHYDROGENASE 8-RELATED"/>
    <property type="match status" value="1"/>
</dbReference>
<dbReference type="InterPro" id="IPR036291">
    <property type="entry name" value="NAD(P)-bd_dom_sf"/>
</dbReference>
<sequence>MVSKSTGNWCQLLLNKIVFITGGAGHIAKAIAKTCYAHGACLVLGDLDLEKTNKVKDEILENENDKENRILVVELDVTNETSIQQAVQATLDKWKTIDVLLNTAAIATVGNIEEVTTESWSRVFDVNVRGYALMAKYIAPIFKKQNSGSIVNIASTLGLIAIPNAVPYSATKGAIIQLTRNLALDLGSFNIRVNSVSPSGINATTTYEIGESVGMNKNQLDEFIKGKCLQRVCQPEEVANLFVFLASNLCPFMTGANLVLDGGSTIA</sequence>
<reference evidence="3" key="1">
    <citation type="submission" date="2021-02" db="EMBL/GenBank/DDBJ databases">
        <authorList>
            <person name="Nowell W R."/>
        </authorList>
    </citation>
    <scope>NUCLEOTIDE SEQUENCE</scope>
</reference>
<protein>
    <submittedName>
        <fullName evidence="3">Uncharacterized protein</fullName>
    </submittedName>
</protein>
<evidence type="ECO:0000256" key="2">
    <source>
        <dbReference type="ARBA" id="ARBA00023002"/>
    </source>
</evidence>
<dbReference type="Gene3D" id="3.40.50.720">
    <property type="entry name" value="NAD(P)-binding Rossmann-like Domain"/>
    <property type="match status" value="1"/>
</dbReference>
<evidence type="ECO:0000313" key="4">
    <source>
        <dbReference type="Proteomes" id="UP000663889"/>
    </source>
</evidence>
<dbReference type="Pfam" id="PF13561">
    <property type="entry name" value="adh_short_C2"/>
    <property type="match status" value="1"/>
</dbReference>
<accession>A0A813X988</accession>
<comment type="similarity">
    <text evidence="1">Belongs to the short-chain dehydrogenases/reductases (SDR) family.</text>
</comment>
<dbReference type="InterPro" id="IPR020904">
    <property type="entry name" value="Sc_DH/Rdtase_CS"/>
</dbReference>
<dbReference type="PROSITE" id="PS00061">
    <property type="entry name" value="ADH_SHORT"/>
    <property type="match status" value="1"/>
</dbReference>
<dbReference type="FunFam" id="3.40.50.720:FF:000084">
    <property type="entry name" value="Short-chain dehydrogenase reductase"/>
    <property type="match status" value="1"/>
</dbReference>
<evidence type="ECO:0000313" key="3">
    <source>
        <dbReference type="EMBL" id="CAF0866721.1"/>
    </source>
</evidence>